<comment type="caution">
    <text evidence="2">The sequence shown here is derived from an EMBL/GenBank/DDBJ whole genome shotgun (WGS) entry which is preliminary data.</text>
</comment>
<feature type="compositionally biased region" description="Polar residues" evidence="1">
    <location>
        <begin position="88"/>
        <end position="107"/>
    </location>
</feature>
<organism evidence="2 3">
    <name type="scientific">Oryza meyeriana var. granulata</name>
    <dbReference type="NCBI Taxonomy" id="110450"/>
    <lineage>
        <taxon>Eukaryota</taxon>
        <taxon>Viridiplantae</taxon>
        <taxon>Streptophyta</taxon>
        <taxon>Embryophyta</taxon>
        <taxon>Tracheophyta</taxon>
        <taxon>Spermatophyta</taxon>
        <taxon>Magnoliopsida</taxon>
        <taxon>Liliopsida</taxon>
        <taxon>Poales</taxon>
        <taxon>Poaceae</taxon>
        <taxon>BOP clade</taxon>
        <taxon>Oryzoideae</taxon>
        <taxon>Oryzeae</taxon>
        <taxon>Oryzinae</taxon>
        <taxon>Oryza</taxon>
        <taxon>Oryza meyeriana</taxon>
    </lineage>
</organism>
<dbReference type="OrthoDB" id="689300at2759"/>
<proteinExistence type="predicted"/>
<dbReference type="Proteomes" id="UP000479710">
    <property type="component" value="Unassembled WGS sequence"/>
</dbReference>
<evidence type="ECO:0000313" key="3">
    <source>
        <dbReference type="Proteomes" id="UP000479710"/>
    </source>
</evidence>
<keyword evidence="3" id="KW-1185">Reference proteome</keyword>
<evidence type="ECO:0000256" key="1">
    <source>
        <dbReference type="SAM" id="MobiDB-lite"/>
    </source>
</evidence>
<dbReference type="EMBL" id="SPHZ02000006">
    <property type="protein sequence ID" value="KAF0911492.1"/>
    <property type="molecule type" value="Genomic_DNA"/>
</dbReference>
<reference evidence="2 3" key="1">
    <citation type="submission" date="2019-11" db="EMBL/GenBank/DDBJ databases">
        <title>Whole genome sequence of Oryza granulata.</title>
        <authorList>
            <person name="Li W."/>
        </authorList>
    </citation>
    <scope>NUCLEOTIDE SEQUENCE [LARGE SCALE GENOMIC DNA]</scope>
    <source>
        <strain evidence="3">cv. Menghai</strain>
        <tissue evidence="2">Leaf</tissue>
    </source>
</reference>
<protein>
    <submittedName>
        <fullName evidence="2">Uncharacterized protein</fullName>
    </submittedName>
</protein>
<dbReference type="AlphaFoldDB" id="A0A6G1DH32"/>
<sequence>MDAIYRVKPANLLMRLIACGCGTSIPATCRNKQLQLRPTTSAGFGFGLGFVQPQQQVESLPLSPVLSPLPDLVNMHPKPPAIARESPPHQQQQFSGGTNTSAPPATTARNAAGKLKVGDDAPAPLVQVECSNATGDFVNLAAAAGNIKELAHSRPVVVAFRLDKHDDKVIKIEER</sequence>
<evidence type="ECO:0000313" key="2">
    <source>
        <dbReference type="EMBL" id="KAF0911492.1"/>
    </source>
</evidence>
<gene>
    <name evidence="2" type="ORF">E2562_011138</name>
</gene>
<feature type="region of interest" description="Disordered" evidence="1">
    <location>
        <begin position="80"/>
        <end position="107"/>
    </location>
</feature>
<name>A0A6G1DH32_9ORYZ</name>
<accession>A0A6G1DH32</accession>